<feature type="domain" description="C2H2-type" evidence="7">
    <location>
        <begin position="632"/>
        <end position="659"/>
    </location>
</feature>
<dbReference type="PANTHER" id="PTHR24379">
    <property type="entry name" value="KRAB AND ZINC FINGER DOMAIN-CONTAINING"/>
    <property type="match status" value="1"/>
</dbReference>
<proteinExistence type="predicted"/>
<feature type="domain" description="C2H2-type" evidence="7">
    <location>
        <begin position="772"/>
        <end position="799"/>
    </location>
</feature>
<evidence type="ECO:0000313" key="10">
    <source>
        <dbReference type="Proteomes" id="UP000070412"/>
    </source>
</evidence>
<keyword evidence="10" id="KW-1185">Reference proteome</keyword>
<reference evidence="8" key="2">
    <citation type="submission" date="2020-01" db="EMBL/GenBank/DDBJ databases">
        <authorList>
            <person name="Korhonen P.K.K."/>
            <person name="Guangxu M.G."/>
            <person name="Wang T.W."/>
            <person name="Stroehlein A.J.S."/>
            <person name="Young N.D."/>
            <person name="Ang C.-S.A."/>
            <person name="Fernando D.W.F."/>
            <person name="Lu H.L."/>
            <person name="Taylor S.T."/>
            <person name="Ehtesham M.E.M."/>
            <person name="Najaraj S.H.N."/>
            <person name="Harsha G.H.G."/>
            <person name="Madugundu A.M."/>
            <person name="Renuse S.R."/>
            <person name="Holt D.H."/>
            <person name="Pandey A.P."/>
            <person name="Papenfuss A.P."/>
            <person name="Gasser R.B.G."/>
            <person name="Fischer K.F."/>
        </authorList>
    </citation>
    <scope>NUCLEOTIDE SEQUENCE</scope>
    <source>
        <strain evidence="8">SSS_KF_BRIS2020</strain>
    </source>
</reference>
<feature type="region of interest" description="Disordered" evidence="6">
    <location>
        <begin position="433"/>
        <end position="462"/>
    </location>
</feature>
<keyword evidence="2" id="KW-0677">Repeat</keyword>
<sequence length="1759" mass="202320">MMSLKSAAPNSNNILNSSNNNTPKLTYPCGECSFEAQSARQLSRHKAVTHTQNALKCVLCPFVTAYQTNLLRHRKDVHGICGSKGNKSCKFCGFVSDDNDTLIQHQIEFHRDILKTAQVKFAKELALAGGEDSVADYSSTFDLFTTNNSNNNHSYSLLSSSTSSTSSKRKSKSKSCKSLQSNFLNSYAQSHADDDDDEDDDPERNEFEEFWKAGFIDPQYNDHQSNGNYFGHYILSDLPNIESVPTSSRSSSPKSQSSSLNNIIRNSNCQQNGFEENGFLADNSQQAAGNENLPATRIRRQYNCNDCGFRTINPREFLYHRRDLHGYKVKIVECPYCVYACQYVQKLQRHLLLVHKLNLMHTIADGQFSGASDSMLESNQQQEFLQQELNDQQQRNRKSIKKARIKSSNQKEFDEENENDNNESTLLVANHSNNCDEEVDDDEQNDYDVEDEQEERQQQYPKRPPMMMKNSVEKLHSIDHIHKNPDHHHLVSKHQRLMNLNNDDVDGGGISSYNNNNDSNEILMMELIGNDSTESNGNKKFKVDGKKISNLECSICKIKFNDANAAHRHSIKHHQTADGISTLNSTRKPKNLIQSLRNIEVDEKQSIDSYPSEHQQNIGDKKTSDMAAKNRHVCNICGYKTRWISELERHVRVHSNEKPFRCSCCNFRSKWKGDLNRHMQRYHPNSTNIVNNNGTSLIISEQECNDDSVANGTSVAKQDDEVPSEPFINADDYLMAEMTQSKNSDGQNDPEITSDLDNDDNTIGCGSVAKMYKCTLCDFMCSTASRFHVHYVQHLNTKPFQCSICGHRSNWEWDVTKHIKMKAQRDPNHEKAMPVLIHDSGIRDYSKYDRFVILVGNNENKQMNNIDQDNRGRDHRNKRSRNVLEDENDENDTDHINVNYGLDNILTPEVCFEVDGETIKANDVYDRSNYQNNLNFNRVKIPIIQSVVISRHPKSHSKLIKCSQCEFHHRFARVVVAHFSSHTQTKPYGCKYCPFETNWREIIINHCVEVHGIERDSNRIDFEMRYRCLIDAESSFRIVSDEELEQFLEQQEQQQLYGTESIEHEQLNSNQSIIVQPSSISLIEPNIYEEKAVIRCDYCPFITTNMKKMSIHLRFHNQSKGSLKCSYCPYYVNNPEKLMRHEKLHQKIEIDSSQTVKNTIDSFGDEVFTNNFDDDDNNQSPVISCSYCPFQTYSSQYFKDHMINIHNRNPILEDNSLYNYRPNDKTDRIANHNLNINDFLIQSYSTNNSNDESLPKDGKNFPIKSKKNCFDSNAFISGNDKNNSKTNFGDKRKENITTTVSLISVSHMRNGNAKKFSYVCSVDFISITFFLQQHSTEKTECPAAFKSPGDFKIHAVFHRSNYQHPCPYCSYKARNKPQLCKHLYVHTAEYIAKRANSYPEGTKHLIERQLDSSLLDTKSENLSLFAVSSKNSGKQIKSGKKLSAVRRHRTKPGFQMKPARVKLNNEEDGKQNIVFNNTNQMAEQEFVETKDYLKRINLGIKNRCMYRCSKCPAVFTKVNTLIYHMTLHDQNGQYRCDSCSYSTEIANSLSVHSLLHNLSQSQTAMGYNFNYNCHKCPAGFSKRSRLEKHLSLHGAEFNWKCDQCDYSVRYAATLVKHRALHLINPDFQALEFSKHQDLLDDLSIKEHRFNSEEMRSDQGNEIESPENNDSSIKADLKLKLNLSKIRDNDLENEITMENDDNENDGNNSQEDLDEEEEEEEDDDDDDDDGNVRDEEDAEPMIVYDETINPQLIITESIDD</sequence>
<organism evidence="8">
    <name type="scientific">Sarcoptes scabiei</name>
    <name type="common">Itch mite</name>
    <name type="synonym">Acarus scabiei</name>
    <dbReference type="NCBI Taxonomy" id="52283"/>
    <lineage>
        <taxon>Eukaryota</taxon>
        <taxon>Metazoa</taxon>
        <taxon>Ecdysozoa</taxon>
        <taxon>Arthropoda</taxon>
        <taxon>Chelicerata</taxon>
        <taxon>Arachnida</taxon>
        <taxon>Acari</taxon>
        <taxon>Acariformes</taxon>
        <taxon>Sarcoptiformes</taxon>
        <taxon>Astigmata</taxon>
        <taxon>Psoroptidia</taxon>
        <taxon>Sarcoptoidea</taxon>
        <taxon>Sarcoptidae</taxon>
        <taxon>Sarcoptinae</taxon>
        <taxon>Sarcoptes</taxon>
    </lineage>
</organism>
<feature type="region of interest" description="Disordered" evidence="6">
    <location>
        <begin position="862"/>
        <end position="892"/>
    </location>
</feature>
<feature type="compositionally biased region" description="Basic residues" evidence="6">
    <location>
        <begin position="395"/>
        <end position="405"/>
    </location>
</feature>
<feature type="compositionally biased region" description="Polar residues" evidence="6">
    <location>
        <begin position="607"/>
        <end position="618"/>
    </location>
</feature>
<feature type="domain" description="C2H2-type" evidence="7">
    <location>
        <begin position="1571"/>
        <end position="1598"/>
    </location>
</feature>
<evidence type="ECO:0000313" key="9">
    <source>
        <dbReference type="EnsemblMetazoa" id="KAF7492334.1"/>
    </source>
</evidence>
<dbReference type="Proteomes" id="UP000070412">
    <property type="component" value="Unassembled WGS sequence"/>
</dbReference>
<feature type="compositionally biased region" description="Acidic residues" evidence="6">
    <location>
        <begin position="1691"/>
        <end position="1703"/>
    </location>
</feature>
<accession>A0A834R9N1</accession>
<evidence type="ECO:0000259" key="7">
    <source>
        <dbReference type="PROSITE" id="PS50157"/>
    </source>
</evidence>
<evidence type="ECO:0000256" key="1">
    <source>
        <dbReference type="ARBA" id="ARBA00022723"/>
    </source>
</evidence>
<evidence type="ECO:0000256" key="2">
    <source>
        <dbReference type="ARBA" id="ARBA00022737"/>
    </source>
</evidence>
<dbReference type="Pfam" id="PF13909">
    <property type="entry name" value="zf-H2C2_5"/>
    <property type="match status" value="1"/>
</dbReference>
<dbReference type="PROSITE" id="PS00028">
    <property type="entry name" value="ZINC_FINGER_C2H2_1"/>
    <property type="match status" value="5"/>
</dbReference>
<keyword evidence="4" id="KW-0862">Zinc</keyword>
<evidence type="ECO:0000256" key="4">
    <source>
        <dbReference type="ARBA" id="ARBA00022833"/>
    </source>
</evidence>
<feature type="compositionally biased region" description="Acidic residues" evidence="6">
    <location>
        <begin position="1710"/>
        <end position="1738"/>
    </location>
</feature>
<feature type="compositionally biased region" description="Polar residues" evidence="6">
    <location>
        <begin position="1659"/>
        <end position="1670"/>
    </location>
</feature>
<dbReference type="EMBL" id="WVUK01000056">
    <property type="protein sequence ID" value="KAF7492334.1"/>
    <property type="molecule type" value="Genomic_DNA"/>
</dbReference>
<feature type="region of interest" description="Disordered" evidence="6">
    <location>
        <begin position="603"/>
        <end position="624"/>
    </location>
</feature>
<reference evidence="10" key="1">
    <citation type="journal article" date="2020" name="PLoS Negl. Trop. Dis.">
        <title>High-quality nuclear genome for Sarcoptes scabiei-A critical resource for a neglected parasite.</title>
        <authorList>
            <person name="Korhonen P.K."/>
            <person name="Gasser R.B."/>
            <person name="Ma G."/>
            <person name="Wang T."/>
            <person name="Stroehlein A.J."/>
            <person name="Young N.D."/>
            <person name="Ang C.S."/>
            <person name="Fernando D.D."/>
            <person name="Lu H.C."/>
            <person name="Taylor S."/>
            <person name="Reynolds S.L."/>
            <person name="Mofiz E."/>
            <person name="Najaraj S.H."/>
            <person name="Gowda H."/>
            <person name="Madugundu A."/>
            <person name="Renuse S."/>
            <person name="Holt D."/>
            <person name="Pandey A."/>
            <person name="Papenfuss A.T."/>
            <person name="Fischer K."/>
        </authorList>
    </citation>
    <scope>NUCLEOTIDE SEQUENCE [LARGE SCALE GENOMIC DNA]</scope>
</reference>
<gene>
    <name evidence="8" type="primary">SSS_443g</name>
    <name evidence="8" type="ORF">SSS_443</name>
</gene>
<dbReference type="EnsemblMetazoa" id="SSS_443s_mrna">
    <property type="protein sequence ID" value="KAF7492334.1"/>
    <property type="gene ID" value="SSS_443"/>
</dbReference>
<keyword evidence="3 5" id="KW-0863">Zinc-finger</keyword>
<dbReference type="PROSITE" id="PS50157">
    <property type="entry name" value="ZINC_FINGER_C2H2_2"/>
    <property type="match status" value="5"/>
</dbReference>
<name>A0A834R9N1_SARSC</name>
<evidence type="ECO:0000256" key="3">
    <source>
        <dbReference type="ARBA" id="ARBA00022771"/>
    </source>
</evidence>
<dbReference type="InterPro" id="IPR013087">
    <property type="entry name" value="Znf_C2H2_type"/>
</dbReference>
<evidence type="ECO:0000256" key="6">
    <source>
        <dbReference type="SAM" id="MobiDB-lite"/>
    </source>
</evidence>
<feature type="region of interest" description="Disordered" evidence="6">
    <location>
        <begin position="388"/>
        <end position="421"/>
    </location>
</feature>
<dbReference type="OrthoDB" id="6417347at2759"/>
<keyword evidence="1" id="KW-0479">Metal-binding</keyword>
<evidence type="ECO:0000256" key="5">
    <source>
        <dbReference type="PROSITE-ProRule" id="PRU00042"/>
    </source>
</evidence>
<feature type="compositionally biased region" description="Acidic residues" evidence="6">
    <location>
        <begin position="435"/>
        <end position="454"/>
    </location>
</feature>
<dbReference type="SMART" id="SM00355">
    <property type="entry name" value="ZnF_C2H2"/>
    <property type="match status" value="21"/>
</dbReference>
<dbReference type="SUPFAM" id="SSF57667">
    <property type="entry name" value="beta-beta-alpha zinc fingers"/>
    <property type="match status" value="4"/>
</dbReference>
<dbReference type="GO" id="GO:0008270">
    <property type="term" value="F:zinc ion binding"/>
    <property type="evidence" value="ECO:0007669"/>
    <property type="project" value="UniProtKB-KW"/>
</dbReference>
<protein>
    <submittedName>
        <fullName evidence="8">Zinc finger protein 99</fullName>
    </submittedName>
</protein>
<dbReference type="Gene3D" id="3.30.160.60">
    <property type="entry name" value="Classic Zinc Finger"/>
    <property type="match status" value="9"/>
</dbReference>
<feature type="region of interest" description="Disordered" evidence="6">
    <location>
        <begin position="1691"/>
        <end position="1759"/>
    </location>
</feature>
<evidence type="ECO:0000313" key="8">
    <source>
        <dbReference type="EMBL" id="KAF7492334.1"/>
    </source>
</evidence>
<feature type="region of interest" description="Disordered" evidence="6">
    <location>
        <begin position="1650"/>
        <end position="1670"/>
    </location>
</feature>
<reference evidence="9" key="3">
    <citation type="submission" date="2022-06" db="UniProtKB">
        <authorList>
            <consortium name="EnsemblMetazoa"/>
        </authorList>
    </citation>
    <scope>IDENTIFICATION</scope>
</reference>
<feature type="domain" description="C2H2-type" evidence="7">
    <location>
        <begin position="1364"/>
        <end position="1391"/>
    </location>
</feature>
<dbReference type="InterPro" id="IPR036236">
    <property type="entry name" value="Znf_C2H2_sf"/>
</dbReference>
<feature type="domain" description="C2H2-type" evidence="7">
    <location>
        <begin position="1506"/>
        <end position="1533"/>
    </location>
</feature>
<dbReference type="PANTHER" id="PTHR24379:SF121">
    <property type="entry name" value="C2H2-TYPE DOMAIN-CONTAINING PROTEIN"/>
    <property type="match status" value="1"/>
</dbReference>